<dbReference type="Pfam" id="PF11817">
    <property type="entry name" value="Foie-gras_1"/>
    <property type="match status" value="1"/>
</dbReference>
<evidence type="ECO:0000259" key="1">
    <source>
        <dbReference type="Pfam" id="PF11817"/>
    </source>
</evidence>
<protein>
    <submittedName>
        <fullName evidence="3">Foie-gras_1 domain-containing protein</fullName>
    </submittedName>
</protein>
<dbReference type="AlphaFoldDB" id="A0A1I7WZ19"/>
<proteinExistence type="predicted"/>
<dbReference type="WBParaSite" id="Hba_10392">
    <property type="protein sequence ID" value="Hba_10392"/>
    <property type="gene ID" value="Hba_10392"/>
</dbReference>
<keyword evidence="2" id="KW-1185">Reference proteome</keyword>
<dbReference type="InterPro" id="IPR021773">
    <property type="entry name" value="TPC11"/>
</dbReference>
<dbReference type="Proteomes" id="UP000095283">
    <property type="component" value="Unplaced"/>
</dbReference>
<accession>A0A1I7WZ19</accession>
<dbReference type="GO" id="GO:0005737">
    <property type="term" value="C:cytoplasm"/>
    <property type="evidence" value="ECO:0007669"/>
    <property type="project" value="TreeGrafter"/>
</dbReference>
<dbReference type="PANTHER" id="PTHR14374">
    <property type="entry name" value="FOIE GRAS"/>
    <property type="match status" value="1"/>
</dbReference>
<reference evidence="3" key="1">
    <citation type="submission" date="2016-11" db="UniProtKB">
        <authorList>
            <consortium name="WormBaseParasite"/>
        </authorList>
    </citation>
    <scope>IDENTIFICATION</scope>
</reference>
<name>A0A1I7WZ19_HETBA</name>
<feature type="domain" description="Trafficking protein particle complex subunit 11" evidence="1">
    <location>
        <begin position="2"/>
        <end position="183"/>
    </location>
</feature>
<dbReference type="PANTHER" id="PTHR14374:SF0">
    <property type="entry name" value="TRAFFICKING PROTEIN PARTICLE COMPLEX SUBUNIT 11"/>
    <property type="match status" value="1"/>
</dbReference>
<evidence type="ECO:0000313" key="3">
    <source>
        <dbReference type="WBParaSite" id="Hba_10392"/>
    </source>
</evidence>
<evidence type="ECO:0000313" key="2">
    <source>
        <dbReference type="Proteomes" id="UP000095283"/>
    </source>
</evidence>
<sequence length="187" mass="20716">MCELCFLHSMAVEAINQMRRHQAIFFSLYPGVYPTPQLASIEQQLWKAKQCWHFAQLFEQAVVSGLTALATLNPGTHLALAASLYSAANEEISALKLSTSVTSAYPSPDPLSQTTVFFGQRPWRVGYDGLAPINTEQDAVNAILHTLVVNHDGVIQLLTAARAQFKKYGCHRMQNKVMSEMADARAY</sequence>
<organism evidence="2 3">
    <name type="scientific">Heterorhabditis bacteriophora</name>
    <name type="common">Entomopathogenic nematode worm</name>
    <dbReference type="NCBI Taxonomy" id="37862"/>
    <lineage>
        <taxon>Eukaryota</taxon>
        <taxon>Metazoa</taxon>
        <taxon>Ecdysozoa</taxon>
        <taxon>Nematoda</taxon>
        <taxon>Chromadorea</taxon>
        <taxon>Rhabditida</taxon>
        <taxon>Rhabditina</taxon>
        <taxon>Rhabditomorpha</taxon>
        <taxon>Strongyloidea</taxon>
        <taxon>Heterorhabditidae</taxon>
        <taxon>Heterorhabditis</taxon>
    </lineage>
</organism>